<feature type="non-terminal residue" evidence="1">
    <location>
        <position position="1"/>
    </location>
</feature>
<reference evidence="1" key="1">
    <citation type="submission" date="2018-05" db="EMBL/GenBank/DDBJ databases">
        <authorList>
            <person name="Lanie J.A."/>
            <person name="Ng W.-L."/>
            <person name="Kazmierczak K.M."/>
            <person name="Andrzejewski T.M."/>
            <person name="Davidsen T.M."/>
            <person name="Wayne K.J."/>
            <person name="Tettelin H."/>
            <person name="Glass J.I."/>
            <person name="Rusch D."/>
            <person name="Podicherti R."/>
            <person name="Tsui H.-C.T."/>
            <person name="Winkler M.E."/>
        </authorList>
    </citation>
    <scope>NUCLEOTIDE SEQUENCE</scope>
</reference>
<organism evidence="1">
    <name type="scientific">marine metagenome</name>
    <dbReference type="NCBI Taxonomy" id="408172"/>
    <lineage>
        <taxon>unclassified sequences</taxon>
        <taxon>metagenomes</taxon>
        <taxon>ecological metagenomes</taxon>
    </lineage>
</organism>
<protein>
    <submittedName>
        <fullName evidence="1">Uncharacterized protein</fullName>
    </submittedName>
</protein>
<sequence length="49" mass="5724">HTSRFSVGSDWLIISRFKRWFWQAELRAESPASECLTGLIWVKATDRIA</sequence>
<proteinExistence type="predicted"/>
<dbReference type="EMBL" id="UINC01216085">
    <property type="protein sequence ID" value="SVE42077.1"/>
    <property type="molecule type" value="Genomic_DNA"/>
</dbReference>
<evidence type="ECO:0000313" key="1">
    <source>
        <dbReference type="EMBL" id="SVE42077.1"/>
    </source>
</evidence>
<name>A0A383DC65_9ZZZZ</name>
<dbReference type="AlphaFoldDB" id="A0A383DC65"/>
<gene>
    <name evidence="1" type="ORF">METZ01_LOCUS494931</name>
</gene>
<accession>A0A383DC65</accession>